<reference evidence="3" key="1">
    <citation type="submission" date="2020-06" db="EMBL/GenBank/DDBJ databases">
        <authorList>
            <person name="Li T."/>
            <person name="Hu X."/>
            <person name="Zhang T."/>
            <person name="Song X."/>
            <person name="Zhang H."/>
            <person name="Dai N."/>
            <person name="Sheng W."/>
            <person name="Hou X."/>
            <person name="Wei L."/>
        </authorList>
    </citation>
    <scope>NUCLEOTIDE SEQUENCE</scope>
    <source>
        <strain evidence="3">KEN1</strain>
        <tissue evidence="3">Leaf</tissue>
    </source>
</reference>
<sequence>MYGSSICTMICFNCRNSSPSYSEFCSFIRDFKRLKILDVAYSSRVHLFPEVYELIHLRYLAVDYHAEIPAAISNLRHLQTLIIHQEKALKSYGPWMIRLPSEIWMVSQLRHLVSFVFGRLPDPEGGTSPLENLQTLSEIRDFRCTEKILKMLPNLKKLGIAYIIGQNDQDYHLDNLQNFHHLQKLKVKIYHSFLFRGKLNPVFPPSLKKLTLSGWRRPWEDMGIVGSLPNLEVLKLRDYAFRGHKWETNEEEFRRLKFLLIDKSDLQDWITENSHFPNLKCLVLYRCWCLKEIPDGFGEIPTLEVIKVDDGNISVVDSTRQIQEVQQGWGNDAFQVRIGRYNTLTGDIN</sequence>
<evidence type="ECO:0000256" key="1">
    <source>
        <dbReference type="ARBA" id="ARBA00022737"/>
    </source>
</evidence>
<comment type="caution">
    <text evidence="3">The sequence shown here is derived from an EMBL/GenBank/DDBJ whole genome shotgun (WGS) entry which is preliminary data.</text>
</comment>
<dbReference type="AlphaFoldDB" id="A0AAW2X622"/>
<evidence type="ECO:0000313" key="3">
    <source>
        <dbReference type="EMBL" id="KAL0448366.1"/>
    </source>
</evidence>
<dbReference type="EMBL" id="JACGWN010000005">
    <property type="protein sequence ID" value="KAL0448366.1"/>
    <property type="molecule type" value="Genomic_DNA"/>
</dbReference>
<dbReference type="PANTHER" id="PTHR15140:SF37">
    <property type="entry name" value="UBIQUITIN-LIKE DOMAIN-CONTAINING PROTEIN"/>
    <property type="match status" value="1"/>
</dbReference>
<keyword evidence="1" id="KW-0677">Repeat</keyword>
<protein>
    <recommendedName>
        <fullName evidence="2">Disease resistance R13L4/SHOC-2-like LRR domain-containing protein</fullName>
    </recommendedName>
</protein>
<dbReference type="Pfam" id="PF23598">
    <property type="entry name" value="LRR_14"/>
    <property type="match status" value="1"/>
</dbReference>
<feature type="domain" description="Disease resistance R13L4/SHOC-2-like LRR" evidence="2">
    <location>
        <begin position="27"/>
        <end position="215"/>
    </location>
</feature>
<gene>
    <name evidence="3" type="ORF">Slati_1393000</name>
</gene>
<name>A0AAW2X622_9LAMI</name>
<dbReference type="InterPro" id="IPR032675">
    <property type="entry name" value="LRR_dom_sf"/>
</dbReference>
<dbReference type="Gene3D" id="3.80.10.10">
    <property type="entry name" value="Ribonuclease Inhibitor"/>
    <property type="match status" value="1"/>
</dbReference>
<proteinExistence type="predicted"/>
<dbReference type="PANTHER" id="PTHR15140">
    <property type="entry name" value="TUBULIN-SPECIFIC CHAPERONE E"/>
    <property type="match status" value="1"/>
</dbReference>
<evidence type="ECO:0000259" key="2">
    <source>
        <dbReference type="Pfam" id="PF23598"/>
    </source>
</evidence>
<organism evidence="3">
    <name type="scientific">Sesamum latifolium</name>
    <dbReference type="NCBI Taxonomy" id="2727402"/>
    <lineage>
        <taxon>Eukaryota</taxon>
        <taxon>Viridiplantae</taxon>
        <taxon>Streptophyta</taxon>
        <taxon>Embryophyta</taxon>
        <taxon>Tracheophyta</taxon>
        <taxon>Spermatophyta</taxon>
        <taxon>Magnoliopsida</taxon>
        <taxon>eudicotyledons</taxon>
        <taxon>Gunneridae</taxon>
        <taxon>Pentapetalae</taxon>
        <taxon>asterids</taxon>
        <taxon>lamiids</taxon>
        <taxon>Lamiales</taxon>
        <taxon>Pedaliaceae</taxon>
        <taxon>Sesamum</taxon>
    </lineage>
</organism>
<dbReference type="SUPFAM" id="SSF52058">
    <property type="entry name" value="L domain-like"/>
    <property type="match status" value="1"/>
</dbReference>
<accession>A0AAW2X622</accession>
<reference evidence="3" key="2">
    <citation type="journal article" date="2024" name="Plant">
        <title>Genomic evolution and insights into agronomic trait innovations of Sesamum species.</title>
        <authorList>
            <person name="Miao H."/>
            <person name="Wang L."/>
            <person name="Qu L."/>
            <person name="Liu H."/>
            <person name="Sun Y."/>
            <person name="Le M."/>
            <person name="Wang Q."/>
            <person name="Wei S."/>
            <person name="Zheng Y."/>
            <person name="Lin W."/>
            <person name="Duan Y."/>
            <person name="Cao H."/>
            <person name="Xiong S."/>
            <person name="Wang X."/>
            <person name="Wei L."/>
            <person name="Li C."/>
            <person name="Ma Q."/>
            <person name="Ju M."/>
            <person name="Zhao R."/>
            <person name="Li G."/>
            <person name="Mu C."/>
            <person name="Tian Q."/>
            <person name="Mei H."/>
            <person name="Zhang T."/>
            <person name="Gao T."/>
            <person name="Zhang H."/>
        </authorList>
    </citation>
    <scope>NUCLEOTIDE SEQUENCE</scope>
    <source>
        <strain evidence="3">KEN1</strain>
    </source>
</reference>
<dbReference type="InterPro" id="IPR055414">
    <property type="entry name" value="LRR_R13L4/SHOC2-like"/>
</dbReference>